<keyword evidence="6 8" id="KW-0472">Membrane</keyword>
<evidence type="ECO:0000313" key="13">
    <source>
        <dbReference type="EMBL" id="SOD98403.1"/>
    </source>
</evidence>
<dbReference type="InterPro" id="IPR012910">
    <property type="entry name" value="Plug_dom"/>
</dbReference>
<keyword evidence="3 8" id="KW-1134">Transmembrane beta strand</keyword>
<evidence type="ECO:0000256" key="8">
    <source>
        <dbReference type="PROSITE-ProRule" id="PRU01360"/>
    </source>
</evidence>
<evidence type="ECO:0000313" key="14">
    <source>
        <dbReference type="Proteomes" id="UP000219452"/>
    </source>
</evidence>
<dbReference type="RefSeq" id="WP_097131242.1">
    <property type="nucleotide sequence ID" value="NZ_OCNH01000008.1"/>
</dbReference>
<proteinExistence type="inferred from homology"/>
<dbReference type="AlphaFoldDB" id="A0A286GS93"/>
<dbReference type="InterPro" id="IPR039426">
    <property type="entry name" value="TonB-dep_rcpt-like"/>
</dbReference>
<dbReference type="Pfam" id="PF13715">
    <property type="entry name" value="CarbopepD_reg_2"/>
    <property type="match status" value="1"/>
</dbReference>
<dbReference type="Pfam" id="PF07715">
    <property type="entry name" value="Plug"/>
    <property type="match status" value="1"/>
</dbReference>
<comment type="similarity">
    <text evidence="8 9">Belongs to the TonB-dependent receptor family.</text>
</comment>
<dbReference type="Gene3D" id="2.40.170.20">
    <property type="entry name" value="TonB-dependent receptor, beta-barrel domain"/>
    <property type="match status" value="1"/>
</dbReference>
<dbReference type="NCBIfam" id="TIGR04057">
    <property type="entry name" value="SusC_RagA_signa"/>
    <property type="match status" value="1"/>
</dbReference>
<evidence type="ECO:0000256" key="2">
    <source>
        <dbReference type="ARBA" id="ARBA00022448"/>
    </source>
</evidence>
<dbReference type="InterPro" id="IPR023996">
    <property type="entry name" value="TonB-dep_OMP_SusC/RagA"/>
</dbReference>
<accession>A0A286GS93</accession>
<dbReference type="NCBIfam" id="TIGR04056">
    <property type="entry name" value="OMP_RagA_SusC"/>
    <property type="match status" value="1"/>
</dbReference>
<dbReference type="InterPro" id="IPR000531">
    <property type="entry name" value="Beta-barrel_TonB"/>
</dbReference>
<dbReference type="SUPFAM" id="SSF49464">
    <property type="entry name" value="Carboxypeptidase regulatory domain-like"/>
    <property type="match status" value="1"/>
</dbReference>
<organism evidence="13 14">
    <name type="scientific">Spirosoma fluviale</name>
    <dbReference type="NCBI Taxonomy" id="1597977"/>
    <lineage>
        <taxon>Bacteria</taxon>
        <taxon>Pseudomonadati</taxon>
        <taxon>Bacteroidota</taxon>
        <taxon>Cytophagia</taxon>
        <taxon>Cytophagales</taxon>
        <taxon>Cytophagaceae</taxon>
        <taxon>Spirosoma</taxon>
    </lineage>
</organism>
<keyword evidence="10" id="KW-0732">Signal</keyword>
<keyword evidence="4 8" id="KW-0812">Transmembrane</keyword>
<keyword evidence="5 9" id="KW-0798">TonB box</keyword>
<evidence type="ECO:0000256" key="1">
    <source>
        <dbReference type="ARBA" id="ARBA00004571"/>
    </source>
</evidence>
<dbReference type="GO" id="GO:0009279">
    <property type="term" value="C:cell outer membrane"/>
    <property type="evidence" value="ECO:0007669"/>
    <property type="project" value="UniProtKB-SubCell"/>
</dbReference>
<dbReference type="SUPFAM" id="SSF56935">
    <property type="entry name" value="Porins"/>
    <property type="match status" value="1"/>
</dbReference>
<name>A0A286GS93_9BACT</name>
<gene>
    <name evidence="13" type="ORF">SAMN06269250_6067</name>
</gene>
<dbReference type="InterPro" id="IPR008969">
    <property type="entry name" value="CarboxyPept-like_regulatory"/>
</dbReference>
<dbReference type="Gene3D" id="2.170.130.10">
    <property type="entry name" value="TonB-dependent receptor, plug domain"/>
    <property type="match status" value="1"/>
</dbReference>
<dbReference type="Gene3D" id="3.55.50.30">
    <property type="match status" value="1"/>
</dbReference>
<sequence length="1198" mass="131367">MNKTLPNVRVALLLLLLTAIAPPSPAQTYASGRQLPARTVSAPGEARRLRDVLQSLKEHYRVDILFEGGLVDQLTVGPLDLDFSQPVERNLNRVLQATNLRFRRVKMGTYLILAETRSRKKDVSQVLPADVPLSPEPAQPQPMLTRLGMFPPVTQTDKVADQTITGTVSDETGQGLPGVTVAIKGTQRGTVTDARGTFSLAVADKAAVLVFSFVGYEPQEVAVGDRTSLTVSLKADVKALSEVIVVGYGTQKKADLTGSVATVDIQQVLTKPAADVSNMLQGRVAGVVASGSNQPGGEGFIRIRGISSFGSNNPLIIIDGVQTGSTNSLNPNDIESMTILKDASSAAIYGARGAGGVIIITTKRGKANTTRISYDGFYGVAQVTRYPDLLNTPELGDLIWKQQQGAGLTPSSTQFGRGTSPVIPDYVLAGSAGGLFEGNAAVDPSRYNYTQSGFYQIARANKAGTDWFREMTQAAPVQSHNLSASGGTDKSVYSLSLGYYSEAGLQKYTRFDRYSLRANSEFKLGSRIRFGETLFGSFRKRNGSTDNDEAAPWSMAYRMQPIVPVYDIAGNFAGSKAPGTGNGQNPVAILYRNRNNAENDIRLLGSVYAEVDVLKGLRFRTNFGIDYNNSYRNVFTDINPEHSEGGFNTSLALRSNYQYRWTFTNTLSYDKTMGRHSLKGLAGIEAVDYKFEQLSGDRVGYYPFTDESFRVLDRGNTVGQSNSSQISVESLYSIFGRVDYAYDDKYLLNATLRRDGSSKFARDVRYGNFPSVSVGWRLSQEPFMRSLSFLTDLKVRAGYGVVGNDQIDANNQFTFYRSDPQRSFYDLTSGNTTTQPGYDLDRKGNSGSKWESTATLNLGLDLALFRSALVLNVDVYQKKTSDLLVQIPRPGTEGDFSAPFINIGNTENNGVDLMLTYRGRAGKLQYGVSGNFSAYRNRVVSPGVDFFTNTVRYGQVSRTLSGEAIGQFYGYVIDGFFNTVAEVQAAPTQAGVNKTTEATARQSVGRWRYKDIDGNGIINANDRAFIGSPHPKFQMGYNLDASYRNFDLNLFFFWNYGNQIYNNTKWWTDMNGAFAGNRSRKMLYDSWTPENTNASLPKLDVNDNITSSVPNSYYVESGSYFRAKTAQLGYTLPESLIKSLHISRCRVYVQAQNLFTITKYTGPDPDLLDVGRGDIGLGVDHGRVPNPLQVLGGLNLTF</sequence>
<dbReference type="InterPro" id="IPR023997">
    <property type="entry name" value="TonB-dep_OMP_SusC/RagA_CS"/>
</dbReference>
<dbReference type="PROSITE" id="PS52016">
    <property type="entry name" value="TONB_DEPENDENT_REC_3"/>
    <property type="match status" value="1"/>
</dbReference>
<evidence type="ECO:0000256" key="10">
    <source>
        <dbReference type="SAM" id="SignalP"/>
    </source>
</evidence>
<dbReference type="OrthoDB" id="9768177at2"/>
<feature type="domain" description="TonB-dependent receptor plug" evidence="12">
    <location>
        <begin position="253"/>
        <end position="357"/>
    </location>
</feature>
<keyword evidence="14" id="KW-1185">Reference proteome</keyword>
<feature type="chain" id="PRO_5013058239" evidence="10">
    <location>
        <begin position="27"/>
        <end position="1198"/>
    </location>
</feature>
<evidence type="ECO:0000256" key="9">
    <source>
        <dbReference type="RuleBase" id="RU003357"/>
    </source>
</evidence>
<dbReference type="Pfam" id="PF00593">
    <property type="entry name" value="TonB_dep_Rec_b-barrel"/>
    <property type="match status" value="1"/>
</dbReference>
<evidence type="ECO:0000256" key="6">
    <source>
        <dbReference type="ARBA" id="ARBA00023136"/>
    </source>
</evidence>
<feature type="signal peptide" evidence="10">
    <location>
        <begin position="1"/>
        <end position="26"/>
    </location>
</feature>
<evidence type="ECO:0000256" key="3">
    <source>
        <dbReference type="ARBA" id="ARBA00022452"/>
    </source>
</evidence>
<keyword evidence="7 8" id="KW-0998">Cell outer membrane</keyword>
<evidence type="ECO:0000256" key="7">
    <source>
        <dbReference type="ARBA" id="ARBA00023237"/>
    </source>
</evidence>
<dbReference type="Gene3D" id="2.60.40.1120">
    <property type="entry name" value="Carboxypeptidase-like, regulatory domain"/>
    <property type="match status" value="1"/>
</dbReference>
<evidence type="ECO:0000256" key="4">
    <source>
        <dbReference type="ARBA" id="ARBA00022692"/>
    </source>
</evidence>
<keyword evidence="2 8" id="KW-0813">Transport</keyword>
<dbReference type="EMBL" id="OCNH01000008">
    <property type="protein sequence ID" value="SOD98403.1"/>
    <property type="molecule type" value="Genomic_DNA"/>
</dbReference>
<dbReference type="InterPro" id="IPR037066">
    <property type="entry name" value="Plug_dom_sf"/>
</dbReference>
<comment type="subcellular location">
    <subcellularLocation>
        <location evidence="1 8">Cell outer membrane</location>
        <topology evidence="1 8">Multi-pass membrane protein</topology>
    </subcellularLocation>
</comment>
<reference evidence="14" key="1">
    <citation type="submission" date="2017-09" db="EMBL/GenBank/DDBJ databases">
        <authorList>
            <person name="Varghese N."/>
            <person name="Submissions S."/>
        </authorList>
    </citation>
    <scope>NUCLEOTIDE SEQUENCE [LARGE SCALE GENOMIC DNA]</scope>
    <source>
        <strain evidence="14">DSM 29961</strain>
    </source>
</reference>
<evidence type="ECO:0000259" key="12">
    <source>
        <dbReference type="Pfam" id="PF07715"/>
    </source>
</evidence>
<evidence type="ECO:0000256" key="5">
    <source>
        <dbReference type="ARBA" id="ARBA00023077"/>
    </source>
</evidence>
<protein>
    <submittedName>
        <fullName evidence="13">TonB-linked outer membrane protein, SusC/RagA family</fullName>
    </submittedName>
</protein>
<dbReference type="Proteomes" id="UP000219452">
    <property type="component" value="Unassembled WGS sequence"/>
</dbReference>
<dbReference type="InterPro" id="IPR036942">
    <property type="entry name" value="Beta-barrel_TonB_sf"/>
</dbReference>
<evidence type="ECO:0000259" key="11">
    <source>
        <dbReference type="Pfam" id="PF00593"/>
    </source>
</evidence>
<feature type="domain" description="TonB-dependent receptor-like beta-barrel" evidence="11">
    <location>
        <begin position="580"/>
        <end position="1048"/>
    </location>
</feature>